<dbReference type="OrthoDB" id="1095575at2"/>
<dbReference type="PANTHER" id="PTHR42852">
    <property type="entry name" value="THIOL:DISULFIDE INTERCHANGE PROTEIN DSBE"/>
    <property type="match status" value="1"/>
</dbReference>
<evidence type="ECO:0000259" key="5">
    <source>
        <dbReference type="PROSITE" id="PS51352"/>
    </source>
</evidence>
<dbReference type="PROSITE" id="PS51352">
    <property type="entry name" value="THIOREDOXIN_2"/>
    <property type="match status" value="1"/>
</dbReference>
<name>A0A1H7LV98_OLID1</name>
<dbReference type="GO" id="GO:0017004">
    <property type="term" value="P:cytochrome complex assembly"/>
    <property type="evidence" value="ECO:0007669"/>
    <property type="project" value="UniProtKB-KW"/>
</dbReference>
<dbReference type="Pfam" id="PF13905">
    <property type="entry name" value="Thioredoxin_8"/>
    <property type="match status" value="1"/>
</dbReference>
<proteinExistence type="predicted"/>
<keyword evidence="6" id="KW-0413">Isomerase</keyword>
<dbReference type="SUPFAM" id="SSF52833">
    <property type="entry name" value="Thioredoxin-like"/>
    <property type="match status" value="1"/>
</dbReference>
<dbReference type="PANTHER" id="PTHR42852:SF6">
    <property type="entry name" value="THIOL:DISULFIDE INTERCHANGE PROTEIN DSBE"/>
    <property type="match status" value="1"/>
</dbReference>
<reference evidence="7" key="1">
    <citation type="submission" date="2016-10" db="EMBL/GenBank/DDBJ databases">
        <authorList>
            <person name="Varghese N."/>
            <person name="Submissions S."/>
        </authorList>
    </citation>
    <scope>NUCLEOTIDE SEQUENCE [LARGE SCALE GENOMIC DNA]</scope>
    <source>
        <strain evidence="7">DSM 18733</strain>
    </source>
</reference>
<dbReference type="CDD" id="cd02966">
    <property type="entry name" value="TlpA_like_family"/>
    <property type="match status" value="1"/>
</dbReference>
<keyword evidence="3" id="KW-1015">Disulfide bond</keyword>
<dbReference type="GO" id="GO:0016853">
    <property type="term" value="F:isomerase activity"/>
    <property type="evidence" value="ECO:0007669"/>
    <property type="project" value="UniProtKB-KW"/>
</dbReference>
<feature type="domain" description="Thioredoxin" evidence="5">
    <location>
        <begin position="344"/>
        <end position="499"/>
    </location>
</feature>
<evidence type="ECO:0000313" key="7">
    <source>
        <dbReference type="Proteomes" id="UP000199421"/>
    </source>
</evidence>
<dbReference type="InterPro" id="IPR013766">
    <property type="entry name" value="Thioredoxin_domain"/>
</dbReference>
<evidence type="ECO:0000256" key="2">
    <source>
        <dbReference type="ARBA" id="ARBA00022748"/>
    </source>
</evidence>
<dbReference type="PROSITE" id="PS51257">
    <property type="entry name" value="PROKAR_LIPOPROTEIN"/>
    <property type="match status" value="1"/>
</dbReference>
<dbReference type="Proteomes" id="UP000199421">
    <property type="component" value="Unassembled WGS sequence"/>
</dbReference>
<dbReference type="InterPro" id="IPR036249">
    <property type="entry name" value="Thioredoxin-like_sf"/>
</dbReference>
<evidence type="ECO:0000256" key="4">
    <source>
        <dbReference type="ARBA" id="ARBA00023284"/>
    </source>
</evidence>
<evidence type="ECO:0000313" key="6">
    <source>
        <dbReference type="EMBL" id="SEL02822.1"/>
    </source>
</evidence>
<dbReference type="InterPro" id="IPR012336">
    <property type="entry name" value="Thioredoxin-like_fold"/>
</dbReference>
<protein>
    <submittedName>
        <fullName evidence="6">Thiol-disulfide isomerase or thioredoxin</fullName>
    </submittedName>
</protein>
<keyword evidence="4" id="KW-0676">Redox-active center</keyword>
<gene>
    <name evidence="6" type="ORF">SAMN05661044_01780</name>
</gene>
<dbReference type="STRING" id="407022.SAMN05661044_01780"/>
<organism evidence="6 7">
    <name type="scientific">Olivibacter domesticus</name>
    <name type="common">Pseudosphingobacterium domesticum</name>
    <dbReference type="NCBI Taxonomy" id="407022"/>
    <lineage>
        <taxon>Bacteria</taxon>
        <taxon>Pseudomonadati</taxon>
        <taxon>Bacteroidota</taxon>
        <taxon>Sphingobacteriia</taxon>
        <taxon>Sphingobacteriales</taxon>
        <taxon>Sphingobacteriaceae</taxon>
        <taxon>Olivibacter</taxon>
    </lineage>
</organism>
<keyword evidence="7" id="KW-1185">Reference proteome</keyword>
<sequence>MKLTNVFLAIFFVLFSLGCSAKFHLSGKIRQNSSVILKVNIPTIYTLNEANNLIITLNEKGKFSLDLPINEQKFAYFFIDNKSYILLLQPDKDLYLEIDDTNRTILTFTGSAAPVNQVLYTIDINRIPFFMERENETYRYAKTKPDEVQDLVVLPWLKEREQKLDIIEKSSLTTPDKNLLKSEVYYNSINYLSDFVRAIVRWKQSEWRNFIINLCDSTSANPIVDNPGIQYYIFIDKYISYMEAKAFNLYSQDTSMKKLRFFNLSIDSGRTLANEKGEIYLSWLAVHQNFLNDIAEKYLAQQITDQYQYKELKPFKSLMSEFNIYFPKSSYIKELQRYDMDLHTKLTHNLNNKSIEIVDNYDTVKSIYNVVNSFKGKVVYLDIWGTWCGPCKDELRYVPALKEKFKNEELIFLYLDMDKDAKDKEWQDFIRINEMTGVHLRMNNEKIKAIWQELLPNQKEIHGQYPSYFIFDKEGDLIKEKAKRPSDGEKLYSQLKQYL</sequence>
<dbReference type="EMBL" id="FOAF01000001">
    <property type="protein sequence ID" value="SEL02822.1"/>
    <property type="molecule type" value="Genomic_DNA"/>
</dbReference>
<dbReference type="AlphaFoldDB" id="A0A1H7LV98"/>
<comment type="subcellular location">
    <subcellularLocation>
        <location evidence="1">Cell envelope</location>
    </subcellularLocation>
</comment>
<dbReference type="InterPro" id="IPR050553">
    <property type="entry name" value="Thioredoxin_ResA/DsbE_sf"/>
</dbReference>
<keyword evidence="2" id="KW-0201">Cytochrome c-type biogenesis</keyword>
<accession>A0A1H7LV98</accession>
<evidence type="ECO:0000256" key="1">
    <source>
        <dbReference type="ARBA" id="ARBA00004196"/>
    </source>
</evidence>
<dbReference type="Gene3D" id="3.40.30.10">
    <property type="entry name" value="Glutaredoxin"/>
    <property type="match status" value="1"/>
</dbReference>
<dbReference type="RefSeq" id="WP_093322270.1">
    <property type="nucleotide sequence ID" value="NZ_FOAF01000001.1"/>
</dbReference>
<dbReference type="GO" id="GO:0030313">
    <property type="term" value="C:cell envelope"/>
    <property type="evidence" value="ECO:0007669"/>
    <property type="project" value="UniProtKB-SubCell"/>
</dbReference>
<evidence type="ECO:0000256" key="3">
    <source>
        <dbReference type="ARBA" id="ARBA00023157"/>
    </source>
</evidence>